<sequence length="371" mass="42760">QFYALQNTEDNSPGDVPNKKLCTGTQQEVTDSSTVNQKSCCNIDSCSSINCNDHKTFIQNSEISNFNLFFHSNLAFVDEEKEIILCHPHYCAWNKQHIPSCCILCEKKIISSQMKRQASGDQNKYLQEFILDNELSHTSPAIFCLHCFNKFTTFCNLKIESLLSLDKLNNIIESEKTRIEQLYNTYTDIQCYKVILMKVLDYFNDQKPLLLLDLYKEYTRLIVESTDDLSMYHNSRWLYTMLKSSFGKFLSVYTPENKKTGRMIYYTNSNILNSLYNILLSSSNLTTSCTDKECNSNISFSTDGFLQELKDKFSSVAGSCVSSFPDISSIDIYDEIKKIQPFSFSDLPPLLQRIKNCPKKLRLDNSLYSIK</sequence>
<evidence type="ECO:0000313" key="1">
    <source>
        <dbReference type="EMBL" id="VDI02558.1"/>
    </source>
</evidence>
<dbReference type="Proteomes" id="UP000596742">
    <property type="component" value="Unassembled WGS sequence"/>
</dbReference>
<name>A0A8B6CCH5_MYTGA</name>
<proteinExistence type="predicted"/>
<protein>
    <submittedName>
        <fullName evidence="1">Uncharacterized protein</fullName>
    </submittedName>
</protein>
<accession>A0A8B6CCH5</accession>
<comment type="caution">
    <text evidence="1">The sequence shown here is derived from an EMBL/GenBank/DDBJ whole genome shotgun (WGS) entry which is preliminary data.</text>
</comment>
<dbReference type="EMBL" id="UYJE01001485">
    <property type="protein sequence ID" value="VDI02558.1"/>
    <property type="molecule type" value="Genomic_DNA"/>
</dbReference>
<dbReference type="AlphaFoldDB" id="A0A8B6CCH5"/>
<evidence type="ECO:0000313" key="2">
    <source>
        <dbReference type="Proteomes" id="UP000596742"/>
    </source>
</evidence>
<feature type="non-terminal residue" evidence="1">
    <location>
        <position position="1"/>
    </location>
</feature>
<reference evidence="1" key="1">
    <citation type="submission" date="2018-11" db="EMBL/GenBank/DDBJ databases">
        <authorList>
            <person name="Alioto T."/>
            <person name="Alioto T."/>
        </authorList>
    </citation>
    <scope>NUCLEOTIDE SEQUENCE</scope>
</reference>
<gene>
    <name evidence="1" type="ORF">MGAL_10B032795</name>
</gene>
<keyword evidence="2" id="KW-1185">Reference proteome</keyword>
<organism evidence="1 2">
    <name type="scientific">Mytilus galloprovincialis</name>
    <name type="common">Mediterranean mussel</name>
    <dbReference type="NCBI Taxonomy" id="29158"/>
    <lineage>
        <taxon>Eukaryota</taxon>
        <taxon>Metazoa</taxon>
        <taxon>Spiralia</taxon>
        <taxon>Lophotrochozoa</taxon>
        <taxon>Mollusca</taxon>
        <taxon>Bivalvia</taxon>
        <taxon>Autobranchia</taxon>
        <taxon>Pteriomorphia</taxon>
        <taxon>Mytilida</taxon>
        <taxon>Mytiloidea</taxon>
        <taxon>Mytilidae</taxon>
        <taxon>Mytilinae</taxon>
        <taxon>Mytilus</taxon>
    </lineage>
</organism>